<dbReference type="KEGG" id="sdd:D9753_01240"/>
<keyword evidence="2" id="KW-1185">Reference proteome</keyword>
<organism evidence="1 2">
    <name type="scientific">Streptomyces dangxiongensis</name>
    <dbReference type="NCBI Taxonomy" id="1442032"/>
    <lineage>
        <taxon>Bacteria</taxon>
        <taxon>Bacillati</taxon>
        <taxon>Actinomycetota</taxon>
        <taxon>Actinomycetes</taxon>
        <taxon>Kitasatosporales</taxon>
        <taxon>Streptomycetaceae</taxon>
        <taxon>Streptomyces</taxon>
    </lineage>
</organism>
<dbReference type="AlphaFoldDB" id="A0A3G2J8Q2"/>
<sequence>MSGRRWNGEVRQTAATGELVARAVAVMLRPVTFMTVKITRPVCRGTRLLRGGTACATADRHWVPSVVITHRPNWGDGWTQPRRAGRLSVAVR</sequence>
<evidence type="ECO:0000313" key="2">
    <source>
        <dbReference type="Proteomes" id="UP000268329"/>
    </source>
</evidence>
<dbReference type="OrthoDB" id="10000129at2"/>
<proteinExistence type="predicted"/>
<protein>
    <submittedName>
        <fullName evidence="1">Uncharacterized protein</fullName>
    </submittedName>
</protein>
<accession>A0A3G2J8Q2</accession>
<dbReference type="EMBL" id="CP033073">
    <property type="protein sequence ID" value="AYN37815.1"/>
    <property type="molecule type" value="Genomic_DNA"/>
</dbReference>
<gene>
    <name evidence="1" type="ORF">D9753_01240</name>
</gene>
<name>A0A3G2J8Q2_9ACTN</name>
<dbReference type="Proteomes" id="UP000268329">
    <property type="component" value="Chromosome"/>
</dbReference>
<evidence type="ECO:0000313" key="1">
    <source>
        <dbReference type="EMBL" id="AYN37815.1"/>
    </source>
</evidence>
<reference evidence="1 2" key="1">
    <citation type="submission" date="2018-10" db="EMBL/GenBank/DDBJ databases">
        <title>The genome of Streptomyces dangxiongensis Z022.</title>
        <authorList>
            <person name="Zhang B."/>
        </authorList>
    </citation>
    <scope>NUCLEOTIDE SEQUENCE [LARGE SCALE GENOMIC DNA]</scope>
    <source>
        <strain evidence="1 2">Z022</strain>
    </source>
</reference>